<feature type="transmembrane region" description="Helical" evidence="1">
    <location>
        <begin position="15"/>
        <end position="35"/>
    </location>
</feature>
<sequence length="91" mass="9590">MTAGPTVLLQAETALTPEITVVFAIVTVVLALFVLEPVPVDVTALGLLVTLVILEPWTGVTSADGLSEFASSATLTVLAMFTWWSSSADRR</sequence>
<accession>A0ABD5PTW8</accession>
<organism evidence="2 3">
    <name type="scientific">Halosolutus amylolyticus</name>
    <dbReference type="NCBI Taxonomy" id="2932267"/>
    <lineage>
        <taxon>Archaea</taxon>
        <taxon>Methanobacteriati</taxon>
        <taxon>Methanobacteriota</taxon>
        <taxon>Stenosarchaea group</taxon>
        <taxon>Halobacteria</taxon>
        <taxon>Halobacteriales</taxon>
        <taxon>Natrialbaceae</taxon>
        <taxon>Halosolutus</taxon>
    </lineage>
</organism>
<keyword evidence="3" id="KW-1185">Reference proteome</keyword>
<comment type="caution">
    <text evidence="2">The sequence shown here is derived from an EMBL/GenBank/DDBJ whole genome shotgun (WGS) entry which is preliminary data.</text>
</comment>
<protein>
    <submittedName>
        <fullName evidence="2">Uncharacterized protein</fullName>
    </submittedName>
</protein>
<dbReference type="RefSeq" id="WP_250141970.1">
    <property type="nucleotide sequence ID" value="NZ_JALIQP010000005.1"/>
</dbReference>
<dbReference type="Proteomes" id="UP001595898">
    <property type="component" value="Unassembled WGS sequence"/>
</dbReference>
<keyword evidence="1" id="KW-0812">Transmembrane</keyword>
<dbReference type="AlphaFoldDB" id="A0ABD5PTW8"/>
<evidence type="ECO:0000256" key="1">
    <source>
        <dbReference type="SAM" id="Phobius"/>
    </source>
</evidence>
<proteinExistence type="predicted"/>
<feature type="transmembrane region" description="Helical" evidence="1">
    <location>
        <begin position="42"/>
        <end position="60"/>
    </location>
</feature>
<evidence type="ECO:0000313" key="2">
    <source>
        <dbReference type="EMBL" id="MFC4544007.1"/>
    </source>
</evidence>
<gene>
    <name evidence="2" type="ORF">ACFO5R_18930</name>
</gene>
<name>A0ABD5PTW8_9EURY</name>
<reference evidence="2 3" key="1">
    <citation type="journal article" date="2019" name="Int. J. Syst. Evol. Microbiol.">
        <title>The Global Catalogue of Microorganisms (GCM) 10K type strain sequencing project: providing services to taxonomists for standard genome sequencing and annotation.</title>
        <authorList>
            <consortium name="The Broad Institute Genomics Platform"/>
            <consortium name="The Broad Institute Genome Sequencing Center for Infectious Disease"/>
            <person name="Wu L."/>
            <person name="Ma J."/>
        </authorList>
    </citation>
    <scope>NUCLEOTIDE SEQUENCE [LARGE SCALE GENOMIC DNA]</scope>
    <source>
        <strain evidence="2 3">WLHS5</strain>
    </source>
</reference>
<keyword evidence="1" id="KW-1133">Transmembrane helix</keyword>
<feature type="transmembrane region" description="Helical" evidence="1">
    <location>
        <begin position="66"/>
        <end position="84"/>
    </location>
</feature>
<keyword evidence="1" id="KW-0472">Membrane</keyword>
<evidence type="ECO:0000313" key="3">
    <source>
        <dbReference type="Proteomes" id="UP001595898"/>
    </source>
</evidence>
<dbReference type="EMBL" id="JBHSFA010000009">
    <property type="protein sequence ID" value="MFC4544007.1"/>
    <property type="molecule type" value="Genomic_DNA"/>
</dbReference>